<accession>A0ABW0TB84</accession>
<proteinExistence type="predicted"/>
<dbReference type="EMBL" id="JBHSNB010000003">
    <property type="protein sequence ID" value="MFC5586428.1"/>
    <property type="molecule type" value="Genomic_DNA"/>
</dbReference>
<comment type="caution">
    <text evidence="1">The sequence shown here is derived from an EMBL/GenBank/DDBJ whole genome shotgun (WGS) entry which is preliminary data.</text>
</comment>
<sequence>MATDNYVHHLATAGPGKPLLFLFHGTGGDERQLLQLGAELAPGAGIVSPRGDVNEQGAARFFRRTGEGVYDMDDLARATERMRAFIDAHVQREEPSTVLGLGYSNGANILASVTFAAPQLFDAAVLMHPLIPFAPRWGVGPVTTRFLITAGRKDPICPARLSIRLGDYLSNSGAVSEIEWHEGGHEIRPNETLAAGRFLHPFLKGEEQ</sequence>
<dbReference type="Gene3D" id="3.40.50.1820">
    <property type="entry name" value="alpha/beta hydrolase"/>
    <property type="match status" value="1"/>
</dbReference>
<keyword evidence="2" id="KW-1185">Reference proteome</keyword>
<reference evidence="2" key="1">
    <citation type="journal article" date="2019" name="Int. J. Syst. Evol. Microbiol.">
        <title>The Global Catalogue of Microorganisms (GCM) 10K type strain sequencing project: providing services to taxonomists for standard genome sequencing and annotation.</title>
        <authorList>
            <consortium name="The Broad Institute Genomics Platform"/>
            <consortium name="The Broad Institute Genome Sequencing Center for Infectious Disease"/>
            <person name="Wu L."/>
            <person name="Ma J."/>
        </authorList>
    </citation>
    <scope>NUCLEOTIDE SEQUENCE [LARGE SCALE GENOMIC DNA]</scope>
    <source>
        <strain evidence="2">JCM 3366</strain>
    </source>
</reference>
<dbReference type="GO" id="GO:0016787">
    <property type="term" value="F:hydrolase activity"/>
    <property type="evidence" value="ECO:0007669"/>
    <property type="project" value="UniProtKB-KW"/>
</dbReference>
<evidence type="ECO:0000313" key="2">
    <source>
        <dbReference type="Proteomes" id="UP001596107"/>
    </source>
</evidence>
<dbReference type="SUPFAM" id="SSF53474">
    <property type="entry name" value="alpha/beta-Hydrolases"/>
    <property type="match status" value="1"/>
</dbReference>
<keyword evidence="1" id="KW-0378">Hydrolase</keyword>
<dbReference type="InterPro" id="IPR029058">
    <property type="entry name" value="AB_hydrolase_fold"/>
</dbReference>
<dbReference type="RefSeq" id="WP_223021852.1">
    <property type="nucleotide sequence ID" value="NZ_CP078143.1"/>
</dbReference>
<protein>
    <submittedName>
        <fullName evidence="1">Alpha/beta hydrolase</fullName>
    </submittedName>
</protein>
<name>A0ABW0TB84_9HYPH</name>
<organism evidence="1 2">
    <name type="scientific">Nitratireductor kimnyeongensis</name>
    <dbReference type="NCBI Taxonomy" id="430679"/>
    <lineage>
        <taxon>Bacteria</taxon>
        <taxon>Pseudomonadati</taxon>
        <taxon>Pseudomonadota</taxon>
        <taxon>Alphaproteobacteria</taxon>
        <taxon>Hyphomicrobiales</taxon>
        <taxon>Phyllobacteriaceae</taxon>
        <taxon>Nitratireductor</taxon>
    </lineage>
</organism>
<evidence type="ECO:0000313" key="1">
    <source>
        <dbReference type="EMBL" id="MFC5586428.1"/>
    </source>
</evidence>
<dbReference type="Proteomes" id="UP001596107">
    <property type="component" value="Unassembled WGS sequence"/>
</dbReference>
<gene>
    <name evidence="1" type="ORF">ACFPOD_15035</name>
</gene>